<name>A0ACA9MJ70_9GLOM</name>
<keyword evidence="2" id="KW-1185">Reference proteome</keyword>
<organism evidence="1 2">
    <name type="scientific">Racocetra persica</name>
    <dbReference type="NCBI Taxonomy" id="160502"/>
    <lineage>
        <taxon>Eukaryota</taxon>
        <taxon>Fungi</taxon>
        <taxon>Fungi incertae sedis</taxon>
        <taxon>Mucoromycota</taxon>
        <taxon>Glomeromycotina</taxon>
        <taxon>Glomeromycetes</taxon>
        <taxon>Diversisporales</taxon>
        <taxon>Gigasporaceae</taxon>
        <taxon>Racocetra</taxon>
    </lineage>
</organism>
<accession>A0ACA9MJ70</accession>
<evidence type="ECO:0000313" key="1">
    <source>
        <dbReference type="EMBL" id="CAG8590418.1"/>
    </source>
</evidence>
<proteinExistence type="predicted"/>
<evidence type="ECO:0000313" key="2">
    <source>
        <dbReference type="Proteomes" id="UP000789920"/>
    </source>
</evidence>
<comment type="caution">
    <text evidence="1">The sequence shown here is derived from an EMBL/GenBank/DDBJ whole genome shotgun (WGS) entry which is preliminary data.</text>
</comment>
<dbReference type="EMBL" id="CAJVQC010008274">
    <property type="protein sequence ID" value="CAG8590418.1"/>
    <property type="molecule type" value="Genomic_DNA"/>
</dbReference>
<dbReference type="Proteomes" id="UP000789920">
    <property type="component" value="Unassembled WGS sequence"/>
</dbReference>
<reference evidence="1" key="1">
    <citation type="submission" date="2021-06" db="EMBL/GenBank/DDBJ databases">
        <authorList>
            <person name="Kallberg Y."/>
            <person name="Tangrot J."/>
            <person name="Rosling A."/>
        </authorList>
    </citation>
    <scope>NUCLEOTIDE SEQUENCE</scope>
    <source>
        <strain evidence="1">MA461A</strain>
    </source>
</reference>
<protein>
    <submittedName>
        <fullName evidence="1">34301_t:CDS:1</fullName>
    </submittedName>
</protein>
<gene>
    <name evidence="1" type="ORF">RPERSI_LOCUS5512</name>
</gene>
<sequence>MSPKKQIWNHFTQLGIVNGFVKKRVRCNYCSYELSEAAGRCKAHLRNDCLKVQNNVLRQYFGDNFQRNNSNNVSLEPYNVENLFDHLSTIQEPQQDELKLLFAQAVFYCGLPLTFPELEPIKILFKRVYSTFELPTRRRLTGSLLDQIYTDTKTKINQCISNTEFLTLISDG</sequence>